<organism evidence="2 3">
    <name type="scientific">Streptomonospora algeriensis</name>
    <dbReference type="NCBI Taxonomy" id="995084"/>
    <lineage>
        <taxon>Bacteria</taxon>
        <taxon>Bacillati</taxon>
        <taxon>Actinomycetota</taxon>
        <taxon>Actinomycetes</taxon>
        <taxon>Streptosporangiales</taxon>
        <taxon>Nocardiopsidaceae</taxon>
        <taxon>Streptomonospora</taxon>
    </lineage>
</organism>
<keyword evidence="3" id="KW-1185">Reference proteome</keyword>
<feature type="transmembrane region" description="Helical" evidence="1">
    <location>
        <begin position="15"/>
        <end position="34"/>
    </location>
</feature>
<reference evidence="3" key="1">
    <citation type="journal article" date="2019" name="Int. J. Syst. Evol. Microbiol.">
        <title>The Global Catalogue of Microorganisms (GCM) 10K type strain sequencing project: providing services to taxonomists for standard genome sequencing and annotation.</title>
        <authorList>
            <consortium name="The Broad Institute Genomics Platform"/>
            <consortium name="The Broad Institute Genome Sequencing Center for Infectious Disease"/>
            <person name="Wu L."/>
            <person name="Ma J."/>
        </authorList>
    </citation>
    <scope>NUCLEOTIDE SEQUENCE [LARGE SCALE GENOMIC DNA]</scope>
    <source>
        <strain evidence="3">CCUG 63369</strain>
    </source>
</reference>
<comment type="caution">
    <text evidence="2">The sequence shown here is derived from an EMBL/GenBank/DDBJ whole genome shotgun (WGS) entry which is preliminary data.</text>
</comment>
<accession>A0ABW3BNE7</accession>
<evidence type="ECO:0000313" key="2">
    <source>
        <dbReference type="EMBL" id="MFD0804351.1"/>
    </source>
</evidence>
<keyword evidence="1" id="KW-0472">Membrane</keyword>
<proteinExistence type="predicted"/>
<dbReference type="Proteomes" id="UP001596956">
    <property type="component" value="Unassembled WGS sequence"/>
</dbReference>
<evidence type="ECO:0000256" key="1">
    <source>
        <dbReference type="SAM" id="Phobius"/>
    </source>
</evidence>
<name>A0ABW3BNE7_9ACTN</name>
<feature type="transmembrane region" description="Helical" evidence="1">
    <location>
        <begin position="109"/>
        <end position="130"/>
    </location>
</feature>
<keyword evidence="1" id="KW-0812">Transmembrane</keyword>
<protein>
    <submittedName>
        <fullName evidence="2">Uncharacterized protein</fullName>
    </submittedName>
</protein>
<feature type="non-terminal residue" evidence="2">
    <location>
        <position position="147"/>
    </location>
</feature>
<keyword evidence="1" id="KW-1133">Transmembrane helix</keyword>
<feature type="transmembrane region" description="Helical" evidence="1">
    <location>
        <begin position="71"/>
        <end position="89"/>
    </location>
</feature>
<feature type="transmembrane region" description="Helical" evidence="1">
    <location>
        <begin position="46"/>
        <end position="64"/>
    </location>
</feature>
<dbReference type="EMBL" id="JBHTHR010001583">
    <property type="protein sequence ID" value="MFD0804351.1"/>
    <property type="molecule type" value="Genomic_DNA"/>
</dbReference>
<sequence>MTQSRRARKRRTGHAARYIAAAASIAAAQIHVVMAPVHAGEWPASGAFFVLLGVLQALWGMAVLRWSDPLLLGAGAAVNAGTLGLWGFSRIFGMPFGPHAGVPEAVGTTGLVAAALEGVLILAVAAALLWRTARPEPGAVTMGVAAV</sequence>
<evidence type="ECO:0000313" key="3">
    <source>
        <dbReference type="Proteomes" id="UP001596956"/>
    </source>
</evidence>
<gene>
    <name evidence="2" type="ORF">ACFQZU_23955</name>
</gene>